<feature type="non-terminal residue" evidence="1">
    <location>
        <position position="183"/>
    </location>
</feature>
<evidence type="ECO:0000313" key="2">
    <source>
        <dbReference type="Proteomes" id="UP000789920"/>
    </source>
</evidence>
<comment type="caution">
    <text evidence="1">The sequence shown here is derived from an EMBL/GenBank/DDBJ whole genome shotgun (WGS) entry which is preliminary data.</text>
</comment>
<keyword evidence="2" id="KW-1185">Reference proteome</keyword>
<reference evidence="1" key="1">
    <citation type="submission" date="2021-06" db="EMBL/GenBank/DDBJ databases">
        <authorList>
            <person name="Kallberg Y."/>
            <person name="Tangrot J."/>
            <person name="Rosling A."/>
        </authorList>
    </citation>
    <scope>NUCLEOTIDE SEQUENCE</scope>
    <source>
        <strain evidence="1">MA461A</strain>
    </source>
</reference>
<name>A0ACA9SAS2_9GLOM</name>
<protein>
    <submittedName>
        <fullName evidence="1">18214_t:CDS:1</fullName>
    </submittedName>
</protein>
<gene>
    <name evidence="1" type="ORF">RPERSI_LOCUS28958</name>
</gene>
<sequence length="183" mass="21872">SNILWARPINRKKSRALAWRYLERITMIWKVSIQINETIYNCGDFVIYKESSTRVSRILAIVKENAIIIVELHKIVNYITVTILYNENDINESSSIVIHEILYKYQEHWKLRNIIYSYQHPSEFVALEDLLISIPVYKLYIDLYYDNFGIFCNIYHSLGSVYIQIRNLLFDKRSQLKNHFMLG</sequence>
<accession>A0ACA9SAS2</accession>
<proteinExistence type="predicted"/>
<feature type="non-terminal residue" evidence="1">
    <location>
        <position position="1"/>
    </location>
</feature>
<evidence type="ECO:0000313" key="1">
    <source>
        <dbReference type="EMBL" id="CAG8833791.1"/>
    </source>
</evidence>
<dbReference type="Proteomes" id="UP000789920">
    <property type="component" value="Unassembled WGS sequence"/>
</dbReference>
<dbReference type="EMBL" id="CAJVQC010107416">
    <property type="protein sequence ID" value="CAG8833791.1"/>
    <property type="molecule type" value="Genomic_DNA"/>
</dbReference>
<organism evidence="1 2">
    <name type="scientific">Racocetra persica</name>
    <dbReference type="NCBI Taxonomy" id="160502"/>
    <lineage>
        <taxon>Eukaryota</taxon>
        <taxon>Fungi</taxon>
        <taxon>Fungi incertae sedis</taxon>
        <taxon>Mucoromycota</taxon>
        <taxon>Glomeromycotina</taxon>
        <taxon>Glomeromycetes</taxon>
        <taxon>Diversisporales</taxon>
        <taxon>Gigasporaceae</taxon>
        <taxon>Racocetra</taxon>
    </lineage>
</organism>